<comment type="subcellular location">
    <subcellularLocation>
        <location evidence="1">Membrane</location>
        <topology evidence="1">Multi-pass membrane protein</topology>
    </subcellularLocation>
</comment>
<evidence type="ECO:0000256" key="9">
    <source>
        <dbReference type="SAM" id="Phobius"/>
    </source>
</evidence>
<comment type="caution">
    <text evidence="12">The sequence shown here is derived from an EMBL/GenBank/DDBJ whole genome shotgun (WGS) entry which is preliminary data.</text>
</comment>
<name>A0ABV9Q7K8_9BACL</name>
<protein>
    <submittedName>
        <fullName evidence="12">Cation diffusion facilitator family transporter</fullName>
    </submittedName>
</protein>
<evidence type="ECO:0000256" key="3">
    <source>
        <dbReference type="ARBA" id="ARBA00022448"/>
    </source>
</evidence>
<feature type="domain" description="Cation efflux protein cytoplasmic" evidence="11">
    <location>
        <begin position="224"/>
        <end position="298"/>
    </location>
</feature>
<evidence type="ECO:0000313" key="13">
    <source>
        <dbReference type="Proteomes" id="UP001596002"/>
    </source>
</evidence>
<reference evidence="13" key="1">
    <citation type="journal article" date="2019" name="Int. J. Syst. Evol. Microbiol.">
        <title>The Global Catalogue of Microorganisms (GCM) 10K type strain sequencing project: providing services to taxonomists for standard genome sequencing and annotation.</title>
        <authorList>
            <consortium name="The Broad Institute Genomics Platform"/>
            <consortium name="The Broad Institute Genome Sequencing Center for Infectious Disease"/>
            <person name="Wu L."/>
            <person name="Ma J."/>
        </authorList>
    </citation>
    <scope>NUCLEOTIDE SEQUENCE [LARGE SCALE GENOMIC DNA]</scope>
    <source>
        <strain evidence="13">WYCCWR 12678</strain>
    </source>
</reference>
<evidence type="ECO:0000259" key="11">
    <source>
        <dbReference type="Pfam" id="PF16916"/>
    </source>
</evidence>
<feature type="transmembrane region" description="Helical" evidence="9">
    <location>
        <begin position="89"/>
        <end position="113"/>
    </location>
</feature>
<dbReference type="SUPFAM" id="SSF160240">
    <property type="entry name" value="Cation efflux protein cytoplasmic domain-like"/>
    <property type="match status" value="1"/>
</dbReference>
<evidence type="ECO:0000256" key="5">
    <source>
        <dbReference type="ARBA" id="ARBA00022989"/>
    </source>
</evidence>
<organism evidence="12 13">
    <name type="scientific">Effusibacillus consociatus</name>
    <dbReference type="NCBI Taxonomy" id="1117041"/>
    <lineage>
        <taxon>Bacteria</taxon>
        <taxon>Bacillati</taxon>
        <taxon>Bacillota</taxon>
        <taxon>Bacilli</taxon>
        <taxon>Bacillales</taxon>
        <taxon>Alicyclobacillaceae</taxon>
        <taxon>Effusibacillus</taxon>
    </lineage>
</organism>
<evidence type="ECO:0000256" key="4">
    <source>
        <dbReference type="ARBA" id="ARBA00022692"/>
    </source>
</evidence>
<dbReference type="PANTHER" id="PTHR11562">
    <property type="entry name" value="CATION EFFLUX PROTEIN/ ZINC TRANSPORTER"/>
    <property type="match status" value="1"/>
</dbReference>
<keyword evidence="5 9" id="KW-1133">Transmembrane helix</keyword>
<comment type="similarity">
    <text evidence="2">Belongs to the cation diffusion facilitator (CDF) transporter (TC 2.A.4) family. SLC30A subfamily.</text>
</comment>
<evidence type="ECO:0000259" key="10">
    <source>
        <dbReference type="Pfam" id="PF01545"/>
    </source>
</evidence>
<evidence type="ECO:0000256" key="1">
    <source>
        <dbReference type="ARBA" id="ARBA00004141"/>
    </source>
</evidence>
<feature type="domain" description="Cation efflux protein transmembrane" evidence="10">
    <location>
        <begin position="27"/>
        <end position="220"/>
    </location>
</feature>
<dbReference type="InterPro" id="IPR058533">
    <property type="entry name" value="Cation_efflux_TM"/>
</dbReference>
<dbReference type="Gene3D" id="1.20.1510.10">
    <property type="entry name" value="Cation efflux protein transmembrane domain"/>
    <property type="match status" value="1"/>
</dbReference>
<dbReference type="InterPro" id="IPR036837">
    <property type="entry name" value="Cation_efflux_CTD_sf"/>
</dbReference>
<dbReference type="PANTHER" id="PTHR11562:SF17">
    <property type="entry name" value="RE54080P-RELATED"/>
    <property type="match status" value="1"/>
</dbReference>
<feature type="transmembrane region" description="Helical" evidence="9">
    <location>
        <begin position="168"/>
        <end position="189"/>
    </location>
</feature>
<keyword evidence="6" id="KW-0406">Ion transport</keyword>
<dbReference type="Pfam" id="PF16916">
    <property type="entry name" value="ZT_dimer"/>
    <property type="match status" value="1"/>
</dbReference>
<dbReference type="InterPro" id="IPR050681">
    <property type="entry name" value="CDF/SLC30A"/>
</dbReference>
<evidence type="ECO:0000256" key="6">
    <source>
        <dbReference type="ARBA" id="ARBA00023065"/>
    </source>
</evidence>
<dbReference type="InterPro" id="IPR002524">
    <property type="entry name" value="Cation_efflux"/>
</dbReference>
<evidence type="ECO:0000313" key="12">
    <source>
        <dbReference type="EMBL" id="MFC4770025.1"/>
    </source>
</evidence>
<dbReference type="SUPFAM" id="SSF161111">
    <property type="entry name" value="Cation efflux protein transmembrane domain-like"/>
    <property type="match status" value="1"/>
</dbReference>
<evidence type="ECO:0000256" key="8">
    <source>
        <dbReference type="SAM" id="MobiDB-lite"/>
    </source>
</evidence>
<dbReference type="Proteomes" id="UP001596002">
    <property type="component" value="Unassembled WGS sequence"/>
</dbReference>
<dbReference type="InterPro" id="IPR027470">
    <property type="entry name" value="Cation_efflux_CTD"/>
</dbReference>
<evidence type="ECO:0000256" key="2">
    <source>
        <dbReference type="ARBA" id="ARBA00008873"/>
    </source>
</evidence>
<evidence type="ECO:0000256" key="7">
    <source>
        <dbReference type="ARBA" id="ARBA00023136"/>
    </source>
</evidence>
<dbReference type="Pfam" id="PF01545">
    <property type="entry name" value="Cation_efflux"/>
    <property type="match status" value="1"/>
</dbReference>
<feature type="transmembrane region" description="Helical" evidence="9">
    <location>
        <begin position="125"/>
        <end position="148"/>
    </location>
</feature>
<keyword evidence="3" id="KW-0813">Transport</keyword>
<feature type="region of interest" description="Disordered" evidence="8">
    <location>
        <begin position="1"/>
        <end position="22"/>
    </location>
</feature>
<keyword evidence="13" id="KW-1185">Reference proteome</keyword>
<dbReference type="RefSeq" id="WP_380029221.1">
    <property type="nucleotide sequence ID" value="NZ_JBHSHC010000154.1"/>
</dbReference>
<dbReference type="NCBIfam" id="TIGR01297">
    <property type="entry name" value="CDF"/>
    <property type="match status" value="1"/>
</dbReference>
<accession>A0ABV9Q7K8</accession>
<sequence>MSDKHHHDHHHHGFGHHHHGHGDKRSLTVALLITGGILIAELVGGIITNSLALLSDAAHMLSDVASLGLSLLAIWFASKPATLQRTFGFYRAEVLAALINAVTLVVVSLYIFWEAYERFQNPPEVQSGLMILVASIGLVANLLSAWVLSRGESHQHNLNVRGAFLHVLGDALGSAGAIVAGLIMMFTGWYYADPIMSAAIGLLVLVGSYRLLKDTVHVLLEGTPPHLDLEKVKKAMLGITGVQQVHDLHVWTVSSCFISMSGHVVIQDQTEGQRVLRQLELVLREKFGLSHTTIQIETENLHPNKEECTHC</sequence>
<dbReference type="EMBL" id="JBHSHC010000154">
    <property type="protein sequence ID" value="MFC4770025.1"/>
    <property type="molecule type" value="Genomic_DNA"/>
</dbReference>
<feature type="transmembrane region" description="Helical" evidence="9">
    <location>
        <begin position="27"/>
        <end position="51"/>
    </location>
</feature>
<feature type="transmembrane region" description="Helical" evidence="9">
    <location>
        <begin position="57"/>
        <end position="77"/>
    </location>
</feature>
<keyword evidence="4 9" id="KW-0812">Transmembrane</keyword>
<keyword evidence="7 9" id="KW-0472">Membrane</keyword>
<dbReference type="InterPro" id="IPR027469">
    <property type="entry name" value="Cation_efflux_TMD_sf"/>
</dbReference>
<feature type="transmembrane region" description="Helical" evidence="9">
    <location>
        <begin position="195"/>
        <end position="212"/>
    </location>
</feature>
<gene>
    <name evidence="12" type="ORF">ACFO8Q_22350</name>
</gene>
<proteinExistence type="inferred from homology"/>